<organism evidence="1 2">
    <name type="scientific">Araneus ventricosus</name>
    <name type="common">Orbweaver spider</name>
    <name type="synonym">Epeira ventricosa</name>
    <dbReference type="NCBI Taxonomy" id="182803"/>
    <lineage>
        <taxon>Eukaryota</taxon>
        <taxon>Metazoa</taxon>
        <taxon>Ecdysozoa</taxon>
        <taxon>Arthropoda</taxon>
        <taxon>Chelicerata</taxon>
        <taxon>Arachnida</taxon>
        <taxon>Araneae</taxon>
        <taxon>Araneomorphae</taxon>
        <taxon>Entelegynae</taxon>
        <taxon>Araneoidea</taxon>
        <taxon>Araneidae</taxon>
        <taxon>Araneus</taxon>
    </lineage>
</organism>
<sequence>MEKRGLALTFDVEDLSRNCQITVGWCRLLLGFGKGFQRFNVGSCETVLGWLLQRLFPETCESLLKIILAVDDPGGVDDVEQALKNYLTESVKISKDAGMILRKMANQLKTVKIGKKVSRLMRRQKNYLSKRWSSDEGSGD</sequence>
<comment type="caution">
    <text evidence="1">The sequence shown here is derived from an EMBL/GenBank/DDBJ whole genome shotgun (WGS) entry which is preliminary data.</text>
</comment>
<dbReference type="Proteomes" id="UP000499080">
    <property type="component" value="Unassembled WGS sequence"/>
</dbReference>
<dbReference type="AlphaFoldDB" id="A0A4Y2X2K4"/>
<gene>
    <name evidence="1" type="ORF">AVEN_129644_1</name>
</gene>
<protein>
    <submittedName>
        <fullName evidence="1">Uncharacterized protein</fullName>
    </submittedName>
</protein>
<dbReference type="EMBL" id="BGPR01070262">
    <property type="protein sequence ID" value="GBO43733.1"/>
    <property type="molecule type" value="Genomic_DNA"/>
</dbReference>
<keyword evidence="2" id="KW-1185">Reference proteome</keyword>
<accession>A0A4Y2X2K4</accession>
<name>A0A4Y2X2K4_ARAVE</name>
<evidence type="ECO:0000313" key="2">
    <source>
        <dbReference type="Proteomes" id="UP000499080"/>
    </source>
</evidence>
<reference evidence="1 2" key="1">
    <citation type="journal article" date="2019" name="Sci. Rep.">
        <title>Orb-weaving spider Araneus ventricosus genome elucidates the spidroin gene catalogue.</title>
        <authorList>
            <person name="Kono N."/>
            <person name="Nakamura H."/>
            <person name="Ohtoshi R."/>
            <person name="Moran D.A.P."/>
            <person name="Shinohara A."/>
            <person name="Yoshida Y."/>
            <person name="Fujiwara M."/>
            <person name="Mori M."/>
            <person name="Tomita M."/>
            <person name="Arakawa K."/>
        </authorList>
    </citation>
    <scope>NUCLEOTIDE SEQUENCE [LARGE SCALE GENOMIC DNA]</scope>
</reference>
<proteinExistence type="predicted"/>
<evidence type="ECO:0000313" key="1">
    <source>
        <dbReference type="EMBL" id="GBO43733.1"/>
    </source>
</evidence>